<keyword evidence="4 6" id="KW-1133">Transmembrane helix</keyword>
<feature type="transmembrane region" description="Helical" evidence="6">
    <location>
        <begin position="241"/>
        <end position="265"/>
    </location>
</feature>
<dbReference type="InterPro" id="IPR051327">
    <property type="entry name" value="MATE_MepA_subfamily"/>
</dbReference>
<dbReference type="EMBL" id="PUEC01000021">
    <property type="protein sequence ID" value="PWB01468.1"/>
    <property type="molecule type" value="Genomic_DNA"/>
</dbReference>
<feature type="transmembrane region" description="Helical" evidence="6">
    <location>
        <begin position="20"/>
        <end position="42"/>
    </location>
</feature>
<dbReference type="GeneID" id="82526610"/>
<sequence length="453" mass="48480">MKRDAIDLGNVHIPTLFRIYLVPTLLGMLALCAVTATDGIFVGRGCGSDALAAVNICISPTMVMMGIGLMLGVGASVVSSLHLAAGNIKAARLNITQALLVATVLAGLFLIATLSSPRHTALLLGSSESLMQLVLDYMPWIFATCVFQIWCAIGLFIVRLDGSPKYAMWCNVLPGLLNVILDYLFIFPLDMGVRGAALATFLSCMTGGVMVLVYLVFLASDLRPAKLKISLTSLRLTLRNIGYQCKIGISALLGEATMGVLMLMGNLGFMRYIGNDGVGAFSIACYYCPFAFMIGNAIAQSAQPIISYNYGLGERSRVVSTEKLAIITALICGGVVTASFSLLPELMVGLFLDIHSEAASIAIAGFPVYSTAFVFFIFNLTAIGYFQSIEKALPAIIFALLRGVIFLVPSFILVPKLLGINGIWMALSVSEIMTSLCISAYYLYNRLRPGAQS</sequence>
<dbReference type="PANTHER" id="PTHR43823:SF3">
    <property type="entry name" value="MULTIDRUG EXPORT PROTEIN MEPA"/>
    <property type="match status" value="1"/>
</dbReference>
<feature type="transmembrane region" description="Helical" evidence="6">
    <location>
        <begin position="392"/>
        <end position="412"/>
    </location>
</feature>
<dbReference type="Pfam" id="PF01554">
    <property type="entry name" value="MatE"/>
    <property type="match status" value="2"/>
</dbReference>
<keyword evidence="3 6" id="KW-0812">Transmembrane</keyword>
<proteinExistence type="predicted"/>
<feature type="transmembrane region" description="Helical" evidence="6">
    <location>
        <begin position="62"/>
        <end position="86"/>
    </location>
</feature>
<keyword evidence="2" id="KW-1003">Cell membrane</keyword>
<reference evidence="8" key="1">
    <citation type="submission" date="2018-02" db="EMBL/GenBank/DDBJ databases">
        <authorList>
            <person name="Clavel T."/>
            <person name="Strowig T."/>
        </authorList>
    </citation>
    <scope>NUCLEOTIDE SEQUENCE [LARGE SCALE GENOMIC DNA]</scope>
    <source>
        <strain evidence="8">DSM 103720</strain>
    </source>
</reference>
<feature type="transmembrane region" description="Helical" evidence="6">
    <location>
        <begin position="358"/>
        <end position="380"/>
    </location>
</feature>
<feature type="transmembrane region" description="Helical" evidence="6">
    <location>
        <begin position="137"/>
        <end position="158"/>
    </location>
</feature>
<evidence type="ECO:0000313" key="7">
    <source>
        <dbReference type="EMBL" id="PWB01468.1"/>
    </source>
</evidence>
<keyword evidence="5 6" id="KW-0472">Membrane</keyword>
<dbReference type="RefSeq" id="WP_107032757.1">
    <property type="nucleotide sequence ID" value="NZ_PUEC01000021.1"/>
</dbReference>
<dbReference type="InterPro" id="IPR002528">
    <property type="entry name" value="MATE_fam"/>
</dbReference>
<dbReference type="Proteomes" id="UP000244905">
    <property type="component" value="Unassembled WGS sequence"/>
</dbReference>
<evidence type="ECO:0000256" key="3">
    <source>
        <dbReference type="ARBA" id="ARBA00022692"/>
    </source>
</evidence>
<dbReference type="GO" id="GO:0042910">
    <property type="term" value="F:xenobiotic transmembrane transporter activity"/>
    <property type="evidence" value="ECO:0007669"/>
    <property type="project" value="InterPro"/>
</dbReference>
<evidence type="ECO:0000256" key="1">
    <source>
        <dbReference type="ARBA" id="ARBA00004651"/>
    </source>
</evidence>
<comment type="subcellular location">
    <subcellularLocation>
        <location evidence="1">Cell membrane</location>
        <topology evidence="1">Multi-pass membrane protein</topology>
    </subcellularLocation>
</comment>
<feature type="transmembrane region" description="Helical" evidence="6">
    <location>
        <begin position="170"/>
        <end position="189"/>
    </location>
</feature>
<organism evidence="7 8">
    <name type="scientific">Duncaniella muris</name>
    <dbReference type="NCBI Taxonomy" id="2094150"/>
    <lineage>
        <taxon>Bacteria</taxon>
        <taxon>Pseudomonadati</taxon>
        <taxon>Bacteroidota</taxon>
        <taxon>Bacteroidia</taxon>
        <taxon>Bacteroidales</taxon>
        <taxon>Muribaculaceae</taxon>
        <taxon>Duncaniella</taxon>
    </lineage>
</organism>
<protein>
    <submittedName>
        <fullName evidence="7">MATE family efflux transporter</fullName>
    </submittedName>
</protein>
<feature type="transmembrane region" description="Helical" evidence="6">
    <location>
        <begin position="277"/>
        <end position="299"/>
    </location>
</feature>
<evidence type="ECO:0000256" key="4">
    <source>
        <dbReference type="ARBA" id="ARBA00022989"/>
    </source>
</evidence>
<feature type="transmembrane region" description="Helical" evidence="6">
    <location>
        <begin position="324"/>
        <end position="352"/>
    </location>
</feature>
<dbReference type="GO" id="GO:0005886">
    <property type="term" value="C:plasma membrane"/>
    <property type="evidence" value="ECO:0007669"/>
    <property type="project" value="UniProtKB-SubCell"/>
</dbReference>
<dbReference type="GO" id="GO:0015297">
    <property type="term" value="F:antiporter activity"/>
    <property type="evidence" value="ECO:0007669"/>
    <property type="project" value="InterPro"/>
</dbReference>
<dbReference type="PANTHER" id="PTHR43823">
    <property type="entry name" value="SPORULATION PROTEIN YKVU"/>
    <property type="match status" value="1"/>
</dbReference>
<name>A0A2V1INL7_9BACT</name>
<dbReference type="AlphaFoldDB" id="A0A2V1INL7"/>
<evidence type="ECO:0000256" key="2">
    <source>
        <dbReference type="ARBA" id="ARBA00022475"/>
    </source>
</evidence>
<comment type="caution">
    <text evidence="7">The sequence shown here is derived from an EMBL/GenBank/DDBJ whole genome shotgun (WGS) entry which is preliminary data.</text>
</comment>
<feature type="transmembrane region" description="Helical" evidence="6">
    <location>
        <begin position="195"/>
        <end position="220"/>
    </location>
</feature>
<dbReference type="CDD" id="cd13143">
    <property type="entry name" value="MATE_MepA_like"/>
    <property type="match status" value="1"/>
</dbReference>
<feature type="transmembrane region" description="Helical" evidence="6">
    <location>
        <begin position="98"/>
        <end position="117"/>
    </location>
</feature>
<feature type="transmembrane region" description="Helical" evidence="6">
    <location>
        <begin position="424"/>
        <end position="444"/>
    </location>
</feature>
<gene>
    <name evidence="7" type="ORF">C5O23_09685</name>
</gene>
<keyword evidence="8" id="KW-1185">Reference proteome</keyword>
<evidence type="ECO:0000256" key="5">
    <source>
        <dbReference type="ARBA" id="ARBA00023136"/>
    </source>
</evidence>
<evidence type="ECO:0000313" key="8">
    <source>
        <dbReference type="Proteomes" id="UP000244905"/>
    </source>
</evidence>
<accession>A0A2V1INL7</accession>
<evidence type="ECO:0000256" key="6">
    <source>
        <dbReference type="SAM" id="Phobius"/>
    </source>
</evidence>
<dbReference type="InterPro" id="IPR045070">
    <property type="entry name" value="MATE_MepA-like"/>
</dbReference>